<evidence type="ECO:0000313" key="1">
    <source>
        <dbReference type="EMBL" id="QBQ77366.1"/>
    </source>
</evidence>
<sequence length="69" mass="8152">MNTQGRITKQRRALQVLTHYLTRLYPTAHEQNPSTGHLFKRRNLSLKTFALIQYDRYLDGRYCGPKDSL</sequence>
<dbReference type="EMBL" id="MK373776">
    <property type="protein sequence ID" value="QBQ77366.1"/>
    <property type="molecule type" value="Genomic_DNA"/>
</dbReference>
<evidence type="ECO:0000313" key="2">
    <source>
        <dbReference type="Proteomes" id="UP000310512"/>
    </source>
</evidence>
<gene>
    <name evidence="1" type="ORF">WFH_00078</name>
</gene>
<organism evidence="1 2">
    <name type="scientific">Escherichia phage vB_EcoM_WFH</name>
    <dbReference type="NCBI Taxonomy" id="2508192"/>
    <lineage>
        <taxon>Viruses</taxon>
        <taxon>Duplodnaviria</taxon>
        <taxon>Heunggongvirae</taxon>
        <taxon>Uroviricota</taxon>
        <taxon>Caudoviricetes</taxon>
        <taxon>Lindbergviridae</taxon>
        <taxon>Wifcevirus</taxon>
        <taxon>Wifcevirus WFH</taxon>
    </lineage>
</organism>
<reference evidence="1 2" key="1">
    <citation type="submission" date="2019-01" db="EMBL/GenBank/DDBJ databases">
        <title>Still something new to discover - new insights into E. coli phage diversity and taxonomy.</title>
        <authorList>
            <person name="Korf I.H.E."/>
            <person name="Adriaennsens E."/>
            <person name="Dreiseikelmann B."/>
            <person name="Kropinski A."/>
            <person name="Nimtz M."/>
            <person name="Meier-Kolthoff J.P."/>
            <person name="Rohde M."/>
            <person name="van Raaij M."/>
            <person name="Wittmann J."/>
        </authorList>
    </citation>
    <scope>NUCLEOTIDE SEQUENCE [LARGE SCALE GENOMIC DNA]</scope>
</reference>
<accession>A0A482MUX1</accession>
<name>A0A482MUX1_9CAUD</name>
<proteinExistence type="predicted"/>
<keyword evidence="2" id="KW-1185">Reference proteome</keyword>
<dbReference type="Proteomes" id="UP000310512">
    <property type="component" value="Segment"/>
</dbReference>
<protein>
    <submittedName>
        <fullName evidence="1">Uncharacterized protein</fullName>
    </submittedName>
</protein>